<dbReference type="PANTHER" id="PTHR43493:SF5">
    <property type="entry name" value="DNA GYRASE SUBUNIT A, CHLOROPLASTIC_MITOCHONDRIAL"/>
    <property type="match status" value="1"/>
</dbReference>
<dbReference type="FunFam" id="3.30.1360.40:FF:000002">
    <property type="entry name" value="DNA gyrase subunit A"/>
    <property type="match status" value="1"/>
</dbReference>
<dbReference type="PROSITE" id="PS52040">
    <property type="entry name" value="TOPO_IIA"/>
    <property type="match status" value="1"/>
</dbReference>
<proteinExistence type="inferred from homology"/>
<dbReference type="GO" id="GO:0005524">
    <property type="term" value="F:ATP binding"/>
    <property type="evidence" value="ECO:0007669"/>
    <property type="project" value="UniProtKB-UniRule"/>
</dbReference>
<feature type="short sequence motif" description="GyrA-box" evidence="9">
    <location>
        <begin position="538"/>
        <end position="544"/>
    </location>
</feature>
<accession>A0A1D9MI37</accession>
<dbReference type="NCBIfam" id="NF004044">
    <property type="entry name" value="PRK05561.1"/>
    <property type="match status" value="1"/>
</dbReference>
<evidence type="ECO:0000256" key="6">
    <source>
        <dbReference type="ARBA" id="ARBA00023125"/>
    </source>
</evidence>
<dbReference type="InterPro" id="IPR005743">
    <property type="entry name" value="GyrA"/>
</dbReference>
<keyword evidence="4 9" id="KW-0067">ATP-binding</keyword>
<dbReference type="InterPro" id="IPR002205">
    <property type="entry name" value="Topo_IIA_dom_A"/>
</dbReference>
<dbReference type="InterPro" id="IPR035516">
    <property type="entry name" value="Gyrase/topoIV_suA_C"/>
</dbReference>
<comment type="subcellular location">
    <subcellularLocation>
        <location evidence="9">Cytoplasm</location>
    </subcellularLocation>
</comment>
<dbReference type="GO" id="GO:0006265">
    <property type="term" value="P:DNA topological change"/>
    <property type="evidence" value="ECO:0007669"/>
    <property type="project" value="UniProtKB-UniRule"/>
</dbReference>
<dbReference type="RefSeq" id="WP_071163339.1">
    <property type="nucleotide sequence ID" value="NZ_CP017812.1"/>
</dbReference>
<dbReference type="InterPro" id="IPR013760">
    <property type="entry name" value="Topo_IIA-like_dom_sf"/>
</dbReference>
<dbReference type="AlphaFoldDB" id="A0A1D9MI37"/>
<reference evidence="13 14" key="1">
    <citation type="submission" date="2016-10" db="EMBL/GenBank/DDBJ databases">
        <title>Actinomyces aegypiusis sp. nov., isolated from the Aegypius monachus in Qinghai Tibet Plateau China.</title>
        <authorList>
            <person name="Wang Y."/>
        </authorList>
    </citation>
    <scope>NUCLEOTIDE SEQUENCE [LARGE SCALE GENOMIC DNA]</scope>
    <source>
        <strain evidence="13 14">VUL4_3</strain>
    </source>
</reference>
<evidence type="ECO:0000256" key="8">
    <source>
        <dbReference type="ARBA" id="ARBA00063644"/>
    </source>
</evidence>
<keyword evidence="7 9" id="KW-0413">Isomerase</keyword>
<dbReference type="InterPro" id="IPR050220">
    <property type="entry name" value="Type_II_DNA_Topoisomerases"/>
</dbReference>
<dbReference type="STRING" id="1912795.BK816_00030"/>
<dbReference type="GO" id="GO:0009330">
    <property type="term" value="C:DNA topoisomerase type II (double strand cut, ATP-hydrolyzing) complex"/>
    <property type="evidence" value="ECO:0007669"/>
    <property type="project" value="TreeGrafter"/>
</dbReference>
<evidence type="ECO:0000256" key="5">
    <source>
        <dbReference type="ARBA" id="ARBA00023029"/>
    </source>
</evidence>
<evidence type="ECO:0000259" key="12">
    <source>
        <dbReference type="PROSITE" id="PS52040"/>
    </source>
</evidence>
<feature type="compositionally biased region" description="Acidic residues" evidence="11">
    <location>
        <begin position="828"/>
        <end position="838"/>
    </location>
</feature>
<dbReference type="CDD" id="cd00187">
    <property type="entry name" value="TOP4c"/>
    <property type="match status" value="1"/>
</dbReference>
<dbReference type="PANTHER" id="PTHR43493">
    <property type="entry name" value="DNA GYRASE/TOPOISOMERASE SUBUNIT A"/>
    <property type="match status" value="1"/>
</dbReference>
<keyword evidence="9" id="KW-0963">Cytoplasm</keyword>
<evidence type="ECO:0000256" key="1">
    <source>
        <dbReference type="ARBA" id="ARBA00000185"/>
    </source>
</evidence>
<name>A0A1D9MI37_9ACTO</name>
<dbReference type="GO" id="GO:0005694">
    <property type="term" value="C:chromosome"/>
    <property type="evidence" value="ECO:0007669"/>
    <property type="project" value="InterPro"/>
</dbReference>
<evidence type="ECO:0000256" key="9">
    <source>
        <dbReference type="HAMAP-Rule" id="MF_01897"/>
    </source>
</evidence>
<comment type="similarity">
    <text evidence="2 9">Belongs to the type II topoisomerase GyrA/ParC subunit family.</text>
</comment>
<dbReference type="GO" id="GO:0003677">
    <property type="term" value="F:DNA binding"/>
    <property type="evidence" value="ECO:0007669"/>
    <property type="project" value="UniProtKB-UniRule"/>
</dbReference>
<dbReference type="HAMAP" id="MF_01897">
    <property type="entry name" value="GyrA"/>
    <property type="match status" value="1"/>
</dbReference>
<comment type="miscellaneous">
    <text evidence="9">Few gyrases are as efficient as E.coli at forming negative supercoils. Not all organisms have 2 type II topoisomerases; in organisms with a single type II topoisomerase this enzyme also has to decatenate newly replicated chromosomes.</text>
</comment>
<organism evidence="13 14">
    <name type="scientific">Boudabousia tangfeifanii</name>
    <dbReference type="NCBI Taxonomy" id="1912795"/>
    <lineage>
        <taxon>Bacteria</taxon>
        <taxon>Bacillati</taxon>
        <taxon>Actinomycetota</taxon>
        <taxon>Actinomycetes</taxon>
        <taxon>Actinomycetales</taxon>
        <taxon>Actinomycetaceae</taxon>
        <taxon>Boudabousia</taxon>
    </lineage>
</organism>
<dbReference type="FunFam" id="2.120.10.90:FF:000005">
    <property type="entry name" value="DNA topoisomerase 4 subunit A"/>
    <property type="match status" value="1"/>
</dbReference>
<evidence type="ECO:0000256" key="11">
    <source>
        <dbReference type="SAM" id="MobiDB-lite"/>
    </source>
</evidence>
<evidence type="ECO:0000256" key="4">
    <source>
        <dbReference type="ARBA" id="ARBA00022840"/>
    </source>
</evidence>
<dbReference type="SMART" id="SM00434">
    <property type="entry name" value="TOP4c"/>
    <property type="match status" value="1"/>
</dbReference>
<gene>
    <name evidence="9" type="primary">gyrA</name>
    <name evidence="13" type="ORF">BK816_00030</name>
</gene>
<comment type="subunit">
    <text evidence="9">Heterotetramer, composed of two GyrA and two GyrB chains. In the heterotetramer, GyrA contains the active site tyrosine that forms a transient covalent intermediate with DNA, while GyrB binds cofactors and catalyzes ATP hydrolysis.</text>
</comment>
<dbReference type="NCBIfam" id="NF004043">
    <property type="entry name" value="PRK05560.1"/>
    <property type="match status" value="1"/>
</dbReference>
<evidence type="ECO:0000313" key="13">
    <source>
        <dbReference type="EMBL" id="AOZ71873.1"/>
    </source>
</evidence>
<dbReference type="InterPro" id="IPR013758">
    <property type="entry name" value="Topo_IIA_A/C_ab"/>
</dbReference>
<keyword evidence="3 9" id="KW-0547">Nucleotide-binding</keyword>
<keyword evidence="6 9" id="KW-0238">DNA-binding</keyword>
<evidence type="ECO:0000256" key="3">
    <source>
        <dbReference type="ARBA" id="ARBA00022741"/>
    </source>
</evidence>
<dbReference type="GO" id="GO:0034335">
    <property type="term" value="F:DNA negative supercoiling activity"/>
    <property type="evidence" value="ECO:0007669"/>
    <property type="project" value="UniProtKB-ARBA"/>
</dbReference>
<dbReference type="SUPFAM" id="SSF56719">
    <property type="entry name" value="Type II DNA topoisomerase"/>
    <property type="match status" value="1"/>
</dbReference>
<dbReference type="SUPFAM" id="SSF101904">
    <property type="entry name" value="GyrA/ParC C-terminal domain-like"/>
    <property type="match status" value="1"/>
</dbReference>
<dbReference type="EMBL" id="CP017812">
    <property type="protein sequence ID" value="AOZ71873.1"/>
    <property type="molecule type" value="Genomic_DNA"/>
</dbReference>
<keyword evidence="5 9" id="KW-0799">Topoisomerase</keyword>
<dbReference type="Gene3D" id="3.90.199.10">
    <property type="entry name" value="Topoisomerase II, domain 5"/>
    <property type="match status" value="1"/>
</dbReference>
<dbReference type="Proteomes" id="UP000176288">
    <property type="component" value="Chromosome"/>
</dbReference>
<dbReference type="GO" id="GO:0005737">
    <property type="term" value="C:cytoplasm"/>
    <property type="evidence" value="ECO:0007669"/>
    <property type="project" value="UniProtKB-SubCell"/>
</dbReference>
<comment type="function">
    <text evidence="9">A type II topoisomerase that negatively supercoils closed circular double-stranded (ds) DNA in an ATP-dependent manner to modulate DNA topology and maintain chromosomes in an underwound state. Negative supercoiling favors strand separation, and DNA replication, transcription, recombination and repair, all of which involve strand separation. Also able to catalyze the interconversion of other topological isomers of dsDNA rings, including catenanes and knotted rings. Type II topoisomerases break and join 2 DNA strands simultaneously in an ATP-dependent manner.</text>
</comment>
<feature type="compositionally biased region" description="Low complexity" evidence="11">
    <location>
        <begin position="857"/>
        <end position="870"/>
    </location>
</feature>
<dbReference type="Gene3D" id="1.10.268.10">
    <property type="entry name" value="Topoisomerase, domain 3"/>
    <property type="match status" value="1"/>
</dbReference>
<dbReference type="Pfam" id="PF00521">
    <property type="entry name" value="DNA_topoisoIV"/>
    <property type="match status" value="1"/>
</dbReference>
<feature type="domain" description="Topo IIA-type catalytic" evidence="12">
    <location>
        <begin position="43"/>
        <end position="511"/>
    </location>
</feature>
<sequence>MSEIETPELEPFNHGRIDPVELESEMQKSYLDYAMSVIVGRALPEVRDGLKPVHRRILYAMYDGGYRPSSSFSKCMRVVGDVMGHYHPHGDSAVYDALARLVQPWSMRYPLVAGQGNFGSPGNLGPAAPRYTECKMAPLAMEMVRDIDEETVDFVDNYDGHTTEPSVLPARFPNLLVNGSEGIAVGMATRIPPHNLREVAAGVQWFLENPEASKAELLEALMERIKGPDFPTAATILGRRGIEDAYRTGRGSIVQRAVVNVEEINSRQCLVVTELPYQVNPDNLAAKIAQLVKDGQIQGIADIRDESSDRSGQRLVIVLKRDAVAKVVLNNLYKRTQLQDSFPANMLALVDGVPRTLSLDGFIRHWVDHQLDVISRRTRFRLRKAEERLHILTGYLKALDNLDEVIALIRRSATTEDARKGLMELLSIDEIQAEAILAMQLRRLAALERQKIIDEYNDLEAKVRDFKDILARPERQREIVSTELAGVVDKYGDERRTTILPFDGEMSEEDLIPEEDVVVTITRGGYVKRTRTDNYRSQRRGGKGVRGASLRDDDVVEHFFATTTHHWLLFFTNLGRVYRVKAYELPEGGRDAKGQHVANVLAFQPGETIAQVMALKDYEQAQYLVLATKSGLVKKTRLSEYDSPRSAGLIAINLREDEAGNPDELVSAVLADATSELLLVSRFGQSLRFAATDEALRPMGRSTSGVRGMKFREGDSLLAMVVVREGADLFTVTEGGFAKRTELEQYRVQGRGGFGIKVAKIVEDRGNLVGALVVDETDEVLSIMEGGKIVRSAVADVTQTGRSTQGVTFVRLDKGDKVLAVARNVERELEEEEEENPSDSEASTPTKPAESSEETANDAQAAADAEATKE</sequence>
<dbReference type="GO" id="GO:0006261">
    <property type="term" value="P:DNA-templated DNA replication"/>
    <property type="evidence" value="ECO:0007669"/>
    <property type="project" value="UniProtKB-UniRule"/>
</dbReference>
<dbReference type="FunFam" id="1.10.268.10:FF:000001">
    <property type="entry name" value="DNA gyrase subunit A"/>
    <property type="match status" value="1"/>
</dbReference>
<dbReference type="KEGG" id="avu:BK816_00030"/>
<comment type="subunit">
    <text evidence="8">Heterotetramer composed of ParC and ParE.</text>
</comment>
<dbReference type="EC" id="5.6.2.2" evidence="9"/>
<evidence type="ECO:0000256" key="10">
    <source>
        <dbReference type="PROSITE-ProRule" id="PRU01384"/>
    </source>
</evidence>
<evidence type="ECO:0000313" key="14">
    <source>
        <dbReference type="Proteomes" id="UP000176288"/>
    </source>
</evidence>
<dbReference type="InterPro" id="IPR013757">
    <property type="entry name" value="Topo_IIA_A_a_sf"/>
</dbReference>
<protein>
    <recommendedName>
        <fullName evidence="9">DNA gyrase subunit A</fullName>
        <ecNumber evidence="9">5.6.2.2</ecNumber>
    </recommendedName>
</protein>
<dbReference type="InterPro" id="IPR006691">
    <property type="entry name" value="GyrA/parC_rep"/>
</dbReference>
<evidence type="ECO:0000256" key="7">
    <source>
        <dbReference type="ARBA" id="ARBA00023235"/>
    </source>
</evidence>
<dbReference type="NCBIfam" id="TIGR01063">
    <property type="entry name" value="gyrA"/>
    <property type="match status" value="1"/>
</dbReference>
<feature type="region of interest" description="Disordered" evidence="11">
    <location>
        <begin position="825"/>
        <end position="870"/>
    </location>
</feature>
<comment type="catalytic activity">
    <reaction evidence="1 9 10">
        <text>ATP-dependent breakage, passage and rejoining of double-stranded DNA.</text>
        <dbReference type="EC" id="5.6.2.2"/>
    </reaction>
</comment>
<dbReference type="Pfam" id="PF03989">
    <property type="entry name" value="DNA_gyraseA_C"/>
    <property type="match status" value="6"/>
</dbReference>
<keyword evidence="14" id="KW-1185">Reference proteome</keyword>
<evidence type="ECO:0000256" key="2">
    <source>
        <dbReference type="ARBA" id="ARBA00008263"/>
    </source>
</evidence>
<dbReference type="Gene3D" id="2.120.10.90">
    <property type="entry name" value="DNA gyrase/topoisomerase IV, subunit A, C-terminal"/>
    <property type="match status" value="1"/>
</dbReference>
<feature type="active site" description="O-(5'-phospho-DNA)-tyrosine intermediate" evidence="9 10">
    <location>
        <position position="131"/>
    </location>
</feature>
<dbReference type="Gene3D" id="3.30.1360.40">
    <property type="match status" value="1"/>
</dbReference>